<dbReference type="PANTHER" id="PTHR13166:SF7">
    <property type="entry name" value="LYR MOTIF-CONTAINING PROTEIN 4"/>
    <property type="match status" value="1"/>
</dbReference>
<dbReference type="EMBL" id="KL198004">
    <property type="protein sequence ID" value="KDQ32811.1"/>
    <property type="molecule type" value="Genomic_DNA"/>
</dbReference>
<evidence type="ECO:0000259" key="2">
    <source>
        <dbReference type="Pfam" id="PF05347"/>
    </source>
</evidence>
<feature type="domain" description="Complex 1 LYR protein" evidence="2">
    <location>
        <begin position="11"/>
        <end position="44"/>
    </location>
</feature>
<gene>
    <name evidence="3" type="ORF">PLEOSDRAFT_1060521</name>
</gene>
<reference evidence="4" key="1">
    <citation type="journal article" date="2014" name="Proc. Natl. Acad. Sci. U.S.A.">
        <title>Extensive sampling of basidiomycete genomes demonstrates inadequacy of the white-rot/brown-rot paradigm for wood decay fungi.</title>
        <authorList>
            <person name="Riley R."/>
            <person name="Salamov A.A."/>
            <person name="Brown D.W."/>
            <person name="Nagy L.G."/>
            <person name="Floudas D."/>
            <person name="Held B.W."/>
            <person name="Levasseur A."/>
            <person name="Lombard V."/>
            <person name="Morin E."/>
            <person name="Otillar R."/>
            <person name="Lindquist E.A."/>
            <person name="Sun H."/>
            <person name="LaButti K.M."/>
            <person name="Schmutz J."/>
            <person name="Jabbour D."/>
            <person name="Luo H."/>
            <person name="Baker S.E."/>
            <person name="Pisabarro A.G."/>
            <person name="Walton J.D."/>
            <person name="Blanchette R.A."/>
            <person name="Henrissat B."/>
            <person name="Martin F."/>
            <person name="Cullen D."/>
            <person name="Hibbett D.S."/>
            <person name="Grigoriev I.V."/>
        </authorList>
    </citation>
    <scope>NUCLEOTIDE SEQUENCE [LARGE SCALE GENOMIC DNA]</scope>
    <source>
        <strain evidence="4">PC15</strain>
    </source>
</reference>
<dbReference type="GO" id="GO:0016226">
    <property type="term" value="P:iron-sulfur cluster assembly"/>
    <property type="evidence" value="ECO:0007669"/>
    <property type="project" value="InterPro"/>
</dbReference>
<dbReference type="CDD" id="cd20264">
    <property type="entry name" value="Complex1_LYR_LYRM4"/>
    <property type="match status" value="1"/>
</dbReference>
<comment type="similarity">
    <text evidence="1">Belongs to the complex I LYR family.</text>
</comment>
<proteinExistence type="inferred from homology"/>
<dbReference type="Pfam" id="PF05347">
    <property type="entry name" value="Complex1_LYR"/>
    <property type="match status" value="1"/>
</dbReference>
<protein>
    <recommendedName>
        <fullName evidence="2">Complex 1 LYR protein domain-containing protein</fullName>
    </recommendedName>
</protein>
<dbReference type="FunCoup" id="A0A067PAC7">
    <property type="interactions" value="144"/>
</dbReference>
<evidence type="ECO:0000256" key="1">
    <source>
        <dbReference type="ARBA" id="ARBA00009508"/>
    </source>
</evidence>
<dbReference type="HOGENOM" id="CLU_120076_2_1_1"/>
<accession>A0A067PAC7</accession>
<dbReference type="GO" id="GO:1990221">
    <property type="term" value="C:L-cysteine desulfurase complex"/>
    <property type="evidence" value="ECO:0007669"/>
    <property type="project" value="TreeGrafter"/>
</dbReference>
<dbReference type="VEuPathDB" id="FungiDB:PLEOSDRAFT_1060521"/>
<dbReference type="STRING" id="1137138.A0A067PAC7"/>
<sequence>MSTIVPPSRRSILNLYSVMLKTSNSFSSYNFRNYFVRKTKDTFRSIQFYDSHFVRCDPPRRPGRQNESDPSKIQALYKEAVDDLAVLKRSALVNQVYGGWKLAIERQSEDPAVARERSDS</sequence>
<evidence type="ECO:0000313" key="4">
    <source>
        <dbReference type="Proteomes" id="UP000027073"/>
    </source>
</evidence>
<dbReference type="GO" id="GO:0005739">
    <property type="term" value="C:mitochondrion"/>
    <property type="evidence" value="ECO:0007669"/>
    <property type="project" value="TreeGrafter"/>
</dbReference>
<evidence type="ECO:0000313" key="3">
    <source>
        <dbReference type="EMBL" id="KDQ32811.1"/>
    </source>
</evidence>
<dbReference type="InterPro" id="IPR045297">
    <property type="entry name" value="Complex1_LYR_LYRM4"/>
</dbReference>
<organism evidence="3 4">
    <name type="scientific">Pleurotus ostreatus (strain PC15)</name>
    <name type="common">Oyster mushroom</name>
    <dbReference type="NCBI Taxonomy" id="1137138"/>
    <lineage>
        <taxon>Eukaryota</taxon>
        <taxon>Fungi</taxon>
        <taxon>Dikarya</taxon>
        <taxon>Basidiomycota</taxon>
        <taxon>Agaricomycotina</taxon>
        <taxon>Agaricomycetes</taxon>
        <taxon>Agaricomycetidae</taxon>
        <taxon>Agaricales</taxon>
        <taxon>Pleurotineae</taxon>
        <taxon>Pleurotaceae</taxon>
        <taxon>Pleurotus</taxon>
    </lineage>
</organism>
<name>A0A067PAC7_PLEO1</name>
<dbReference type="InterPro" id="IPR008011">
    <property type="entry name" value="Complex1_LYR_dom"/>
</dbReference>
<dbReference type="Proteomes" id="UP000027073">
    <property type="component" value="Unassembled WGS sequence"/>
</dbReference>
<dbReference type="OrthoDB" id="275715at2759"/>
<dbReference type="AlphaFoldDB" id="A0A067PAC7"/>
<dbReference type="InterPro" id="IPR051522">
    <property type="entry name" value="ISC_assembly_LYR"/>
</dbReference>
<dbReference type="PANTHER" id="PTHR13166">
    <property type="entry name" value="PROTEIN C6ORF149"/>
    <property type="match status" value="1"/>
</dbReference>
<dbReference type="InParanoid" id="A0A067PAC7"/>